<feature type="non-terminal residue" evidence="1">
    <location>
        <position position="72"/>
    </location>
</feature>
<dbReference type="Proteomes" id="UP001172102">
    <property type="component" value="Unassembled WGS sequence"/>
</dbReference>
<evidence type="ECO:0000313" key="2">
    <source>
        <dbReference type="Proteomes" id="UP001172102"/>
    </source>
</evidence>
<accession>A0AA40AYJ6</accession>
<gene>
    <name evidence="1" type="ORF">B0H67DRAFT_567696</name>
</gene>
<sequence>MDSCSAELHIDFFLVTLSRSLNPTAWDNDSERPKLRPNSSHVMKPGLHCLVSRQLRISRTDRGIHTHDLHPS</sequence>
<comment type="caution">
    <text evidence="1">The sequence shown here is derived from an EMBL/GenBank/DDBJ whole genome shotgun (WGS) entry which is preliminary data.</text>
</comment>
<keyword evidence="2" id="KW-1185">Reference proteome</keyword>
<name>A0AA40AYJ6_9PEZI</name>
<reference evidence="1" key="1">
    <citation type="submission" date="2023-06" db="EMBL/GenBank/DDBJ databases">
        <title>Genome-scale phylogeny and comparative genomics of the fungal order Sordariales.</title>
        <authorList>
            <consortium name="Lawrence Berkeley National Laboratory"/>
            <person name="Hensen N."/>
            <person name="Bonometti L."/>
            <person name="Westerberg I."/>
            <person name="Brannstrom I.O."/>
            <person name="Guillou S."/>
            <person name="Cros-Aarteil S."/>
            <person name="Calhoun S."/>
            <person name="Haridas S."/>
            <person name="Kuo A."/>
            <person name="Mondo S."/>
            <person name="Pangilinan J."/>
            <person name="Riley R."/>
            <person name="Labutti K."/>
            <person name="Andreopoulos B."/>
            <person name="Lipzen A."/>
            <person name="Chen C."/>
            <person name="Yanf M."/>
            <person name="Daum C."/>
            <person name="Ng V."/>
            <person name="Clum A."/>
            <person name="Steindorff A."/>
            <person name="Ohm R."/>
            <person name="Martin F."/>
            <person name="Silar P."/>
            <person name="Natvig D."/>
            <person name="Lalanne C."/>
            <person name="Gautier V."/>
            <person name="Ament-Velasquez S.L."/>
            <person name="Kruys A."/>
            <person name="Hutchinson M.I."/>
            <person name="Powell A.J."/>
            <person name="Barry K."/>
            <person name="Miller A.N."/>
            <person name="Grigoriev I.V."/>
            <person name="Debuchy R."/>
            <person name="Gladieux P."/>
            <person name="Thoren M.H."/>
            <person name="Johannesson H."/>
        </authorList>
    </citation>
    <scope>NUCLEOTIDE SEQUENCE</scope>
    <source>
        <strain evidence="1">SMH4607-1</strain>
    </source>
</reference>
<proteinExistence type="predicted"/>
<organism evidence="1 2">
    <name type="scientific">Lasiosphaeris hirsuta</name>
    <dbReference type="NCBI Taxonomy" id="260670"/>
    <lineage>
        <taxon>Eukaryota</taxon>
        <taxon>Fungi</taxon>
        <taxon>Dikarya</taxon>
        <taxon>Ascomycota</taxon>
        <taxon>Pezizomycotina</taxon>
        <taxon>Sordariomycetes</taxon>
        <taxon>Sordariomycetidae</taxon>
        <taxon>Sordariales</taxon>
        <taxon>Lasiosphaeriaceae</taxon>
        <taxon>Lasiosphaeris</taxon>
    </lineage>
</organism>
<protein>
    <submittedName>
        <fullName evidence="1">Uncharacterized protein</fullName>
    </submittedName>
</protein>
<evidence type="ECO:0000313" key="1">
    <source>
        <dbReference type="EMBL" id="KAK0724337.1"/>
    </source>
</evidence>
<dbReference type="EMBL" id="JAUKUA010000002">
    <property type="protein sequence ID" value="KAK0724337.1"/>
    <property type="molecule type" value="Genomic_DNA"/>
</dbReference>
<dbReference type="AlphaFoldDB" id="A0AA40AYJ6"/>